<gene>
    <name evidence="3" type="ORF">FrCorBMG51_23580</name>
</gene>
<dbReference type="Pfam" id="PF00293">
    <property type="entry name" value="NUDIX"/>
    <property type="match status" value="1"/>
</dbReference>
<dbReference type="SUPFAM" id="SSF55811">
    <property type="entry name" value="Nudix"/>
    <property type="match status" value="1"/>
</dbReference>
<evidence type="ECO:0000259" key="2">
    <source>
        <dbReference type="Pfam" id="PF05099"/>
    </source>
</evidence>
<organism evidence="3 4">
    <name type="scientific">Protofrankia coriariae</name>
    <dbReference type="NCBI Taxonomy" id="1562887"/>
    <lineage>
        <taxon>Bacteria</taxon>
        <taxon>Bacillati</taxon>
        <taxon>Actinomycetota</taxon>
        <taxon>Actinomycetes</taxon>
        <taxon>Frankiales</taxon>
        <taxon>Frankiaceae</taxon>
        <taxon>Protofrankia</taxon>
    </lineage>
</organism>
<evidence type="ECO:0000259" key="1">
    <source>
        <dbReference type="Pfam" id="PF00293"/>
    </source>
</evidence>
<protein>
    <recommendedName>
        <fullName evidence="5">Tellurite resistance protein TerB</fullName>
    </recommendedName>
</protein>
<evidence type="ECO:0000313" key="4">
    <source>
        <dbReference type="Proteomes" id="UP000035425"/>
    </source>
</evidence>
<evidence type="ECO:0000313" key="3">
    <source>
        <dbReference type="EMBL" id="KLL09629.1"/>
    </source>
</evidence>
<dbReference type="Gene3D" id="3.90.79.10">
    <property type="entry name" value="Nucleoside Triphosphate Pyrophosphohydrolase"/>
    <property type="match status" value="1"/>
</dbReference>
<dbReference type="CDD" id="cd07176">
    <property type="entry name" value="terB"/>
    <property type="match status" value="1"/>
</dbReference>
<proteinExistence type="predicted"/>
<evidence type="ECO:0008006" key="5">
    <source>
        <dbReference type="Google" id="ProtNLM"/>
    </source>
</evidence>
<comment type="caution">
    <text evidence="3">The sequence shown here is derived from an EMBL/GenBank/DDBJ whole genome shotgun (WGS) entry which is preliminary data.</text>
</comment>
<dbReference type="InterPro" id="IPR029024">
    <property type="entry name" value="TerB-like"/>
</dbReference>
<sequence length="302" mass="32850">MASVTDPLRVDVRLVALREDRMLLVSRPGHRWNVLPGGLVTSGERVESALARHVRVDYRSLVERCHFVAAVEHDDAEASRSPHSGNMLSLVFATEWPATAKPLHVEGELVEVHTDALLAVRLAPRPVGWAVRRWLAESWPIWRGLRSSASAPGLRPSVTSLRAQLAARREQLRSRRFRDAAVAVSALVTAADGYIDPAEIDGFEAFVATDPVMSYFSTDDLRSAFQALLEDLIRDFDTGKQSALTEIAKVRGKSVQAAAVVRLGIVLGGIDGEFVSEEQAVVAEVAKHLGLDPADFGLPASP</sequence>
<dbReference type="InterPro" id="IPR007791">
    <property type="entry name" value="DjlA_N"/>
</dbReference>
<dbReference type="EMBL" id="JWIO01000070">
    <property type="protein sequence ID" value="KLL09629.1"/>
    <property type="molecule type" value="Genomic_DNA"/>
</dbReference>
<dbReference type="SUPFAM" id="SSF158682">
    <property type="entry name" value="TerB-like"/>
    <property type="match status" value="1"/>
</dbReference>
<name>A0ABR5EYV1_9ACTN</name>
<accession>A0ABR5EYV1</accession>
<keyword evidence="4" id="KW-1185">Reference proteome</keyword>
<dbReference type="Pfam" id="PF05099">
    <property type="entry name" value="TerB"/>
    <property type="match status" value="1"/>
</dbReference>
<dbReference type="RefSeq" id="WP_047225195.1">
    <property type="nucleotide sequence ID" value="NZ_JWIO01000070.1"/>
</dbReference>
<feature type="domain" description="Co-chaperone DjlA N-terminal" evidence="2">
    <location>
        <begin position="179"/>
        <end position="296"/>
    </location>
</feature>
<reference evidence="3 4" key="1">
    <citation type="submission" date="2014-12" db="EMBL/GenBank/DDBJ databases">
        <title>Frankia sp. BMG5.1 draft genome.</title>
        <authorList>
            <person name="Gtari M."/>
            <person name="Ghodhbane-Gtari F."/>
            <person name="Nouioui I."/>
            <person name="Ktari A."/>
            <person name="Hezbri K."/>
            <person name="Mimouni W."/>
            <person name="Sbissi I."/>
            <person name="Ayari A."/>
            <person name="Yamanaka T."/>
            <person name="Normand P."/>
            <person name="Tisa L.S."/>
            <person name="Boudabous A."/>
        </authorList>
    </citation>
    <scope>NUCLEOTIDE SEQUENCE [LARGE SCALE GENOMIC DNA]</scope>
    <source>
        <strain evidence="3 4">BMG5.1</strain>
    </source>
</reference>
<feature type="domain" description="Nudix hydrolase" evidence="1">
    <location>
        <begin position="8"/>
        <end position="113"/>
    </location>
</feature>
<dbReference type="Proteomes" id="UP000035425">
    <property type="component" value="Unassembled WGS sequence"/>
</dbReference>
<dbReference type="InterPro" id="IPR015797">
    <property type="entry name" value="NUDIX_hydrolase-like_dom_sf"/>
</dbReference>
<dbReference type="Gene3D" id="1.10.3680.10">
    <property type="entry name" value="TerB-like"/>
    <property type="match status" value="1"/>
</dbReference>
<dbReference type="InterPro" id="IPR000086">
    <property type="entry name" value="NUDIX_hydrolase_dom"/>
</dbReference>